<dbReference type="InterPro" id="IPR023546">
    <property type="entry name" value="MGMT"/>
</dbReference>
<evidence type="ECO:0000256" key="1">
    <source>
        <dbReference type="ARBA" id="ARBA00001286"/>
    </source>
</evidence>
<evidence type="ECO:0000256" key="8">
    <source>
        <dbReference type="ARBA" id="ARBA00049348"/>
    </source>
</evidence>
<evidence type="ECO:0000256" key="9">
    <source>
        <dbReference type="HAMAP-Rule" id="MF_00772"/>
    </source>
</evidence>
<dbReference type="InterPro" id="IPR001497">
    <property type="entry name" value="MethylDNA_cys_MeTrfase_AS"/>
</dbReference>
<evidence type="ECO:0000256" key="2">
    <source>
        <dbReference type="ARBA" id="ARBA00008711"/>
    </source>
</evidence>
<dbReference type="NCBIfam" id="TIGR00589">
    <property type="entry name" value="ogt"/>
    <property type="match status" value="1"/>
</dbReference>
<dbReference type="SUPFAM" id="SSF46767">
    <property type="entry name" value="Methylated DNA-protein cysteine methyltransferase, C-terminal domain"/>
    <property type="match status" value="1"/>
</dbReference>
<dbReference type="CDD" id="cd06445">
    <property type="entry name" value="ATase"/>
    <property type="match status" value="1"/>
</dbReference>
<accession>A0AAW5JHT5</accession>
<dbReference type="EMBL" id="JANFYS010000006">
    <property type="protein sequence ID" value="MCQ4769676.1"/>
    <property type="molecule type" value="Genomic_DNA"/>
</dbReference>
<name>A0AAW5JHT5_9FIRM</name>
<protein>
    <recommendedName>
        <fullName evidence="9">Methylated-DNA--protein-cysteine methyltransferase</fullName>
        <ecNumber evidence="9">2.1.1.63</ecNumber>
    </recommendedName>
    <alternativeName>
        <fullName evidence="9">6-O-methylguanine-DNA methyltransferase</fullName>
        <shortName evidence="9">MGMT</shortName>
    </alternativeName>
    <alternativeName>
        <fullName evidence="9">O-6-methylguanine-DNA-alkyltransferase</fullName>
    </alternativeName>
</protein>
<dbReference type="PANTHER" id="PTHR10815">
    <property type="entry name" value="METHYLATED-DNA--PROTEIN-CYSTEINE METHYLTRANSFERASE"/>
    <property type="match status" value="1"/>
</dbReference>
<evidence type="ECO:0000256" key="5">
    <source>
        <dbReference type="ARBA" id="ARBA00022679"/>
    </source>
</evidence>
<evidence type="ECO:0000256" key="3">
    <source>
        <dbReference type="ARBA" id="ARBA00022490"/>
    </source>
</evidence>
<keyword evidence="7 9" id="KW-0234">DNA repair</keyword>
<evidence type="ECO:0000313" key="13">
    <source>
        <dbReference type="Proteomes" id="UP001204562"/>
    </source>
</evidence>
<feature type="domain" description="Methylguanine DNA methyltransferase ribonuclease-like" evidence="11">
    <location>
        <begin position="5"/>
        <end position="67"/>
    </location>
</feature>
<dbReference type="PANTHER" id="PTHR10815:SF5">
    <property type="entry name" value="METHYLATED-DNA--PROTEIN-CYSTEINE METHYLTRANSFERASE"/>
    <property type="match status" value="1"/>
</dbReference>
<dbReference type="InterPro" id="IPR014048">
    <property type="entry name" value="MethylDNA_cys_MeTrfase_DNA-bd"/>
</dbReference>
<dbReference type="HAMAP" id="MF_00772">
    <property type="entry name" value="OGT"/>
    <property type="match status" value="1"/>
</dbReference>
<dbReference type="SUPFAM" id="SSF53155">
    <property type="entry name" value="Methylated DNA-protein cysteine methyltransferase domain"/>
    <property type="match status" value="1"/>
</dbReference>
<dbReference type="Gene3D" id="1.10.10.10">
    <property type="entry name" value="Winged helix-like DNA-binding domain superfamily/Winged helix DNA-binding domain"/>
    <property type="match status" value="1"/>
</dbReference>
<comment type="caution">
    <text evidence="12">The sequence shown here is derived from an EMBL/GenBank/DDBJ whole genome shotgun (WGS) entry which is preliminary data.</text>
</comment>
<dbReference type="Pfam" id="PF01035">
    <property type="entry name" value="DNA_binding_1"/>
    <property type="match status" value="1"/>
</dbReference>
<comment type="similarity">
    <text evidence="2 9">Belongs to the MGMT family.</text>
</comment>
<organism evidence="12 13">
    <name type="scientific">Intestinimonas massiliensis</name>
    <name type="common">ex Afouda et al. 2020</name>
    <dbReference type="NCBI Taxonomy" id="1673721"/>
    <lineage>
        <taxon>Bacteria</taxon>
        <taxon>Bacillati</taxon>
        <taxon>Bacillota</taxon>
        <taxon>Clostridia</taxon>
        <taxon>Eubacteriales</taxon>
        <taxon>Intestinimonas</taxon>
    </lineage>
</organism>
<feature type="domain" description="Methylated-DNA-[protein]-cysteine S-methyltransferase DNA binding" evidence="10">
    <location>
        <begin position="71"/>
        <end position="151"/>
    </location>
</feature>
<reference evidence="12" key="1">
    <citation type="submission" date="2022-06" db="EMBL/GenBank/DDBJ databases">
        <title>Isolation of gut microbiota from human fecal samples.</title>
        <authorList>
            <person name="Pamer E.G."/>
            <person name="Barat B."/>
            <person name="Waligurski E."/>
            <person name="Medina S."/>
            <person name="Paddock L."/>
            <person name="Mostad J."/>
        </authorList>
    </citation>
    <scope>NUCLEOTIDE SEQUENCE</scope>
    <source>
        <strain evidence="12">DFI.9.91</strain>
    </source>
</reference>
<dbReference type="GO" id="GO:0003908">
    <property type="term" value="F:methylated-DNA-[protein]-cysteine S-methyltransferase activity"/>
    <property type="evidence" value="ECO:0007669"/>
    <property type="project" value="UniProtKB-UniRule"/>
</dbReference>
<dbReference type="Pfam" id="PF02870">
    <property type="entry name" value="Methyltransf_1N"/>
    <property type="match status" value="1"/>
</dbReference>
<evidence type="ECO:0000313" key="12">
    <source>
        <dbReference type="EMBL" id="MCQ4769676.1"/>
    </source>
</evidence>
<dbReference type="InterPro" id="IPR036631">
    <property type="entry name" value="MGMT_N_sf"/>
</dbReference>
<evidence type="ECO:0000259" key="11">
    <source>
        <dbReference type="Pfam" id="PF02870"/>
    </source>
</evidence>
<evidence type="ECO:0000256" key="4">
    <source>
        <dbReference type="ARBA" id="ARBA00022603"/>
    </source>
</evidence>
<dbReference type="FunFam" id="1.10.10.10:FF:000214">
    <property type="entry name" value="Methylated-DNA--protein-cysteine methyltransferase"/>
    <property type="match status" value="1"/>
</dbReference>
<dbReference type="AlphaFoldDB" id="A0AAW5JHT5"/>
<evidence type="ECO:0000256" key="7">
    <source>
        <dbReference type="ARBA" id="ARBA00023204"/>
    </source>
</evidence>
<comment type="miscellaneous">
    <text evidence="9">This enzyme catalyzes only one turnover and therefore is not strictly catalytic. According to one definition, an enzyme is a biocatalyst that acts repeatedly and over many reaction cycles.</text>
</comment>
<sequence>MDLILFDSPAGRLALLGEGACVTGLSLPNAPVPRIAEHETPVLAEARRQVLEYLAGARRSFDLPLDPRGTSFQRRVWAALTAIPWGETRTYAQIAAAVGSPRAVRAVGQANHRNPIPILIPCHRVVGADGTLTGYGGGLELKRKLLELEGAWT</sequence>
<dbReference type="GO" id="GO:0005737">
    <property type="term" value="C:cytoplasm"/>
    <property type="evidence" value="ECO:0007669"/>
    <property type="project" value="UniProtKB-SubCell"/>
</dbReference>
<dbReference type="PROSITE" id="PS00374">
    <property type="entry name" value="MGMT"/>
    <property type="match status" value="1"/>
</dbReference>
<dbReference type="EC" id="2.1.1.63" evidence="9"/>
<keyword evidence="4 9" id="KW-0489">Methyltransferase</keyword>
<dbReference type="GO" id="GO:0032259">
    <property type="term" value="P:methylation"/>
    <property type="evidence" value="ECO:0007669"/>
    <property type="project" value="UniProtKB-KW"/>
</dbReference>
<dbReference type="InterPro" id="IPR036388">
    <property type="entry name" value="WH-like_DNA-bd_sf"/>
</dbReference>
<comment type="function">
    <text evidence="9">Involved in the cellular defense against the biological effects of O6-methylguanine (O6-MeG) and O4-methylthymine (O4-MeT) in DNA. Repairs the methylated nucleobase in DNA by stoichiometrically transferring the methyl group to a cysteine residue in the enzyme. This is a suicide reaction: the enzyme is irreversibly inactivated.</text>
</comment>
<evidence type="ECO:0000259" key="10">
    <source>
        <dbReference type="Pfam" id="PF01035"/>
    </source>
</evidence>
<dbReference type="InterPro" id="IPR036217">
    <property type="entry name" value="MethylDNA_cys_MeTrfase_DNAb"/>
</dbReference>
<dbReference type="Proteomes" id="UP001204562">
    <property type="component" value="Unassembled WGS sequence"/>
</dbReference>
<dbReference type="InterPro" id="IPR008332">
    <property type="entry name" value="MethylG_MeTrfase_N"/>
</dbReference>
<dbReference type="GO" id="GO:0006307">
    <property type="term" value="P:DNA alkylation repair"/>
    <property type="evidence" value="ECO:0007669"/>
    <property type="project" value="UniProtKB-UniRule"/>
</dbReference>
<proteinExistence type="inferred from homology"/>
<comment type="catalytic activity">
    <reaction evidence="8 9">
        <text>a 6-O-methyl-2'-deoxyguanosine in DNA + L-cysteinyl-[protein] = S-methyl-L-cysteinyl-[protein] + a 2'-deoxyguanosine in DNA</text>
        <dbReference type="Rhea" id="RHEA:24000"/>
        <dbReference type="Rhea" id="RHEA-COMP:10131"/>
        <dbReference type="Rhea" id="RHEA-COMP:10132"/>
        <dbReference type="Rhea" id="RHEA-COMP:11367"/>
        <dbReference type="Rhea" id="RHEA-COMP:11368"/>
        <dbReference type="ChEBI" id="CHEBI:29950"/>
        <dbReference type="ChEBI" id="CHEBI:82612"/>
        <dbReference type="ChEBI" id="CHEBI:85445"/>
        <dbReference type="ChEBI" id="CHEBI:85448"/>
        <dbReference type="EC" id="2.1.1.63"/>
    </reaction>
</comment>
<dbReference type="RefSeq" id="WP_256303393.1">
    <property type="nucleotide sequence ID" value="NZ_JANFYS010000006.1"/>
</dbReference>
<keyword evidence="5 9" id="KW-0808">Transferase</keyword>
<evidence type="ECO:0000256" key="6">
    <source>
        <dbReference type="ARBA" id="ARBA00022763"/>
    </source>
</evidence>
<feature type="active site" description="Nucleophile; methyl group acceptor" evidence="9">
    <location>
        <position position="122"/>
    </location>
</feature>
<keyword evidence="3 9" id="KW-0963">Cytoplasm</keyword>
<gene>
    <name evidence="12" type="ORF">NE579_04225</name>
</gene>
<comment type="subcellular location">
    <subcellularLocation>
        <location evidence="9">Cytoplasm</location>
    </subcellularLocation>
</comment>
<comment type="catalytic activity">
    <reaction evidence="1 9">
        <text>a 4-O-methyl-thymidine in DNA + L-cysteinyl-[protein] = a thymidine in DNA + S-methyl-L-cysteinyl-[protein]</text>
        <dbReference type="Rhea" id="RHEA:53428"/>
        <dbReference type="Rhea" id="RHEA-COMP:10131"/>
        <dbReference type="Rhea" id="RHEA-COMP:10132"/>
        <dbReference type="Rhea" id="RHEA-COMP:13555"/>
        <dbReference type="Rhea" id="RHEA-COMP:13556"/>
        <dbReference type="ChEBI" id="CHEBI:29950"/>
        <dbReference type="ChEBI" id="CHEBI:82612"/>
        <dbReference type="ChEBI" id="CHEBI:137386"/>
        <dbReference type="ChEBI" id="CHEBI:137387"/>
        <dbReference type="EC" id="2.1.1.63"/>
    </reaction>
</comment>
<keyword evidence="6 9" id="KW-0227">DNA damage</keyword>
<dbReference type="Gene3D" id="3.30.160.70">
    <property type="entry name" value="Methylated DNA-protein cysteine methyltransferase domain"/>
    <property type="match status" value="1"/>
</dbReference>